<dbReference type="PROSITE" id="PS51498">
    <property type="entry name" value="MABP"/>
    <property type="match status" value="1"/>
</dbReference>
<dbReference type="SUPFAM" id="SSF56300">
    <property type="entry name" value="Metallo-dependent phosphatases"/>
    <property type="match status" value="1"/>
</dbReference>
<name>A0ABQ7JM34_9FUNG</name>
<proteinExistence type="predicted"/>
<reference evidence="4 5" key="1">
    <citation type="journal article" date="2020" name="Fungal Divers.">
        <title>Resolving the Mortierellaceae phylogeny through synthesis of multi-gene phylogenetics and phylogenomics.</title>
        <authorList>
            <person name="Vandepol N."/>
            <person name="Liber J."/>
            <person name="Desiro A."/>
            <person name="Na H."/>
            <person name="Kennedy M."/>
            <person name="Barry K."/>
            <person name="Grigoriev I.V."/>
            <person name="Miller A.N."/>
            <person name="O'Donnell K."/>
            <person name="Stajich J.E."/>
            <person name="Bonito G."/>
        </authorList>
    </citation>
    <scope>NUCLEOTIDE SEQUENCE [LARGE SCALE GENOMIC DNA]</scope>
    <source>
        <strain evidence="4 5">AD045</strain>
    </source>
</reference>
<feature type="domain" description="MABP" evidence="3">
    <location>
        <begin position="25"/>
        <end position="170"/>
    </location>
</feature>
<comment type="caution">
    <text evidence="4">The sequence shown here is derived from an EMBL/GenBank/DDBJ whole genome shotgun (WGS) entry which is preliminary data.</text>
</comment>
<evidence type="ECO:0000256" key="1">
    <source>
        <dbReference type="SAM" id="MobiDB-lite"/>
    </source>
</evidence>
<dbReference type="PANTHER" id="PTHR32440">
    <property type="entry name" value="PHOSPHATASE DCR2-RELATED-RELATED"/>
    <property type="match status" value="1"/>
</dbReference>
<dbReference type="Pfam" id="PF00149">
    <property type="entry name" value="Metallophos"/>
    <property type="match status" value="1"/>
</dbReference>
<evidence type="ECO:0000313" key="4">
    <source>
        <dbReference type="EMBL" id="KAG0280522.1"/>
    </source>
</evidence>
<dbReference type="Gene3D" id="2.100.10.50">
    <property type="match status" value="1"/>
</dbReference>
<feature type="compositionally biased region" description="Polar residues" evidence="1">
    <location>
        <begin position="730"/>
        <end position="739"/>
    </location>
</feature>
<keyword evidence="2" id="KW-0732">Signal</keyword>
<evidence type="ECO:0000313" key="5">
    <source>
        <dbReference type="Proteomes" id="UP001194696"/>
    </source>
</evidence>
<sequence length="768" mass="86647">MRPPLWSSLLVLGLSTALQTSATGISPITDIKITACNDDSCSVPGYRKVSQDLNKYSRGSYVHLHFTDQPTPENGSNVLLNPITNIAVLQGQNTEMGPDWERIEGNLNDGNRGPVLTMFIQRDPDDSPIDSVVVKYGYDSHAAIGYDRLPLDLNIGTGGQWVHLYYRKEGYRPPITHIATKACTLPRCSMDDSWTRVNRPILTGTFKRYLYFFYKSVPGERPITSLNLSLRSQQEDDKDDGVPRESIDTGVRFKDSNVYVNYRRGRLGDRKDVLDNIAVELGSNPVPYGWNLASFDHSPEEDIPDWNAQIVYRAGEKALPKVRTLKFKDDGSFKIVQFADIHMATGPNSCYNAPSSMTCTGDINTSEMMERVLEAERPDLVVFTGDNVNGMTSNDAYSTILKYSKPVVERGIPWTIIFGNHDEEGDLSREEMMRSVQDVPFSMAERGPTGISGTGNFVLQIYRRDRRPPRRRQPRRHRHRHRHRRSRFDSQSEDNNEHECDHEEKLDEDMEVFDKEDSRFTLYFLDSGAYSFNLAYPGYDWIKEDQVEWFRQTSQAITSRHPKDKVPNALAFFHIPIPEYALVDVDNDDNDNEGDNEGEDGVRTKNGKMVGDKLEGVSSPSYNSGMFDAIFESKDVRATTAGHDHLNDYCLDHRGIELCFGGGLGYGSYGRSSIYRRSRVFEILKNGDRVDTWKRLDDDELTIVGQQTLFEGSKAHGDSSSSPSSGSQGRPNSDSNQKGQRQRQIDDLLERLRQGSHVVLGGFGGGAM</sequence>
<feature type="region of interest" description="Disordered" evidence="1">
    <location>
        <begin position="586"/>
        <end position="610"/>
    </location>
</feature>
<feature type="region of interest" description="Disordered" evidence="1">
    <location>
        <begin position="712"/>
        <end position="745"/>
    </location>
</feature>
<dbReference type="InterPro" id="IPR023341">
    <property type="entry name" value="MABP"/>
</dbReference>
<dbReference type="PANTHER" id="PTHR32440:SF0">
    <property type="entry name" value="PHOSPHATASE DCR2-RELATED"/>
    <property type="match status" value="1"/>
</dbReference>
<feature type="compositionally biased region" description="Basic and acidic residues" evidence="1">
    <location>
        <begin position="487"/>
        <end position="505"/>
    </location>
</feature>
<dbReference type="InterPro" id="IPR004843">
    <property type="entry name" value="Calcineurin-like_PHP"/>
</dbReference>
<protein>
    <submittedName>
        <fullName evidence="4">Purple acid phosphatase</fullName>
    </submittedName>
</protein>
<feature type="compositionally biased region" description="Low complexity" evidence="1">
    <location>
        <begin position="718"/>
        <end position="729"/>
    </location>
</feature>
<dbReference type="InterPro" id="IPR029052">
    <property type="entry name" value="Metallo-depent_PP-like"/>
</dbReference>
<gene>
    <name evidence="4" type="primary">SIA1</name>
    <name evidence="4" type="ORF">BGZ96_001532</name>
</gene>
<dbReference type="CDD" id="cd07383">
    <property type="entry name" value="MPP_Dcr2"/>
    <property type="match status" value="1"/>
</dbReference>
<evidence type="ECO:0000256" key="2">
    <source>
        <dbReference type="SAM" id="SignalP"/>
    </source>
</evidence>
<accession>A0ABQ7JM34</accession>
<feature type="compositionally biased region" description="Acidic residues" evidence="1">
    <location>
        <begin position="586"/>
        <end position="599"/>
    </location>
</feature>
<organism evidence="4 5">
    <name type="scientific">Linnemannia gamsii</name>
    <dbReference type="NCBI Taxonomy" id="64522"/>
    <lineage>
        <taxon>Eukaryota</taxon>
        <taxon>Fungi</taxon>
        <taxon>Fungi incertae sedis</taxon>
        <taxon>Mucoromycota</taxon>
        <taxon>Mortierellomycotina</taxon>
        <taxon>Mortierellomycetes</taxon>
        <taxon>Mortierellales</taxon>
        <taxon>Mortierellaceae</taxon>
        <taxon>Linnemannia</taxon>
    </lineage>
</organism>
<feature type="signal peptide" evidence="2">
    <location>
        <begin position="1"/>
        <end position="22"/>
    </location>
</feature>
<feature type="region of interest" description="Disordered" evidence="1">
    <location>
        <begin position="462"/>
        <end position="505"/>
    </location>
</feature>
<dbReference type="EMBL" id="JAAAIM010001259">
    <property type="protein sequence ID" value="KAG0280522.1"/>
    <property type="molecule type" value="Genomic_DNA"/>
</dbReference>
<feature type="chain" id="PRO_5046969318" evidence="2">
    <location>
        <begin position="23"/>
        <end position="768"/>
    </location>
</feature>
<keyword evidence="5" id="KW-1185">Reference proteome</keyword>
<dbReference type="Proteomes" id="UP001194696">
    <property type="component" value="Unassembled WGS sequence"/>
</dbReference>
<evidence type="ECO:0000259" key="3">
    <source>
        <dbReference type="PROSITE" id="PS51498"/>
    </source>
</evidence>
<dbReference type="Gene3D" id="3.60.21.10">
    <property type="match status" value="1"/>
</dbReference>
<feature type="compositionally biased region" description="Basic residues" evidence="1">
    <location>
        <begin position="464"/>
        <end position="486"/>
    </location>
</feature>